<organism evidence="6 7">
    <name type="scientific">Dictyostelium discoideum</name>
    <name type="common">Social amoeba</name>
    <dbReference type="NCBI Taxonomy" id="44689"/>
    <lineage>
        <taxon>Eukaryota</taxon>
        <taxon>Amoebozoa</taxon>
        <taxon>Evosea</taxon>
        <taxon>Eumycetozoa</taxon>
        <taxon>Dictyostelia</taxon>
        <taxon>Dictyosteliales</taxon>
        <taxon>Dictyosteliaceae</taxon>
        <taxon>Dictyostelium</taxon>
    </lineage>
</organism>
<proteinExistence type="inferred from homology"/>
<evidence type="ECO:0000313" key="7">
    <source>
        <dbReference type="Proteomes" id="UP000002195"/>
    </source>
</evidence>
<evidence type="ECO:0000256" key="4">
    <source>
        <dbReference type="ARBA" id="ARBA00035281"/>
    </source>
</evidence>
<dbReference type="PANTHER" id="PTHR15892">
    <property type="entry name" value="MITOCHONDRIAL RIBOSOMAL PROTEIN L30"/>
    <property type="match status" value="1"/>
</dbReference>
<dbReference type="dictyBase" id="DDB_G0290147"/>
<dbReference type="EMBL" id="AAFI02000155">
    <property type="protein sequence ID" value="EAL62368.1"/>
    <property type="molecule type" value="Genomic_DNA"/>
</dbReference>
<keyword evidence="3" id="KW-0687">Ribonucleoprotein</keyword>
<sequence length="114" mass="13089">MATKAVSEVMRQQLKRKVFRNIPHNILTQFPDHTVKSLSPKFVEALPNVPAGVIKITLIKSGQRGVDEHIKGTMNALGLKKMHHYMFHKNTPEIRGMIHKLRQYVKVEEIPINN</sequence>
<dbReference type="RefSeq" id="XP_635873.1">
    <property type="nucleotide sequence ID" value="XM_630781.1"/>
</dbReference>
<evidence type="ECO:0000256" key="3">
    <source>
        <dbReference type="ARBA" id="ARBA00023274"/>
    </source>
</evidence>
<gene>
    <name evidence="6" type="ORF">DDB_G0290147</name>
</gene>
<dbReference type="SMR" id="Q54GH8"/>
<dbReference type="NCBIfam" id="TIGR01308">
    <property type="entry name" value="rpmD_bact"/>
    <property type="match status" value="1"/>
</dbReference>
<dbReference type="CDD" id="cd01658">
    <property type="entry name" value="Ribosomal_L30"/>
    <property type="match status" value="1"/>
</dbReference>
<comment type="similarity">
    <text evidence="1">Belongs to the universal ribosomal protein uL30 family.</text>
</comment>
<keyword evidence="2" id="KW-0689">Ribosomal protein</keyword>
<feature type="domain" description="Large ribosomal subunit protein uL30-like ferredoxin-like fold" evidence="5">
    <location>
        <begin position="54"/>
        <end position="105"/>
    </location>
</feature>
<protein>
    <recommendedName>
        <fullName evidence="4">Large ribosomal subunit protein uL30m</fullName>
    </recommendedName>
</protein>
<evidence type="ECO:0000259" key="5">
    <source>
        <dbReference type="Pfam" id="PF00327"/>
    </source>
</evidence>
<dbReference type="InParanoid" id="Q54GH8"/>
<dbReference type="GO" id="GO:0006412">
    <property type="term" value="P:translation"/>
    <property type="evidence" value="ECO:0007669"/>
    <property type="project" value="InterPro"/>
</dbReference>
<evidence type="ECO:0000313" key="6">
    <source>
        <dbReference type="EMBL" id="EAL62368.1"/>
    </source>
</evidence>
<evidence type="ECO:0000256" key="1">
    <source>
        <dbReference type="ARBA" id="ARBA00007594"/>
    </source>
</evidence>
<dbReference type="InterPro" id="IPR016082">
    <property type="entry name" value="Ribosomal_uL30_ferredoxin-like"/>
</dbReference>
<dbReference type="AlphaFoldDB" id="Q54GH8"/>
<reference evidence="6 7" key="1">
    <citation type="journal article" date="2005" name="Nature">
        <title>The genome of the social amoeba Dictyostelium discoideum.</title>
        <authorList>
            <consortium name="The Dictyostelium discoideum Sequencing Consortium"/>
            <person name="Eichinger L."/>
            <person name="Pachebat J.A."/>
            <person name="Glockner G."/>
            <person name="Rajandream M.A."/>
            <person name="Sucgang R."/>
            <person name="Berriman M."/>
            <person name="Song J."/>
            <person name="Olsen R."/>
            <person name="Szafranski K."/>
            <person name="Xu Q."/>
            <person name="Tunggal B."/>
            <person name="Kummerfeld S."/>
            <person name="Madera M."/>
            <person name="Konfortov B.A."/>
            <person name="Rivero F."/>
            <person name="Bankier A.T."/>
            <person name="Lehmann R."/>
            <person name="Hamlin N."/>
            <person name="Davies R."/>
            <person name="Gaudet P."/>
            <person name="Fey P."/>
            <person name="Pilcher K."/>
            <person name="Chen G."/>
            <person name="Saunders D."/>
            <person name="Sodergren E."/>
            <person name="Davis P."/>
            <person name="Kerhornou A."/>
            <person name="Nie X."/>
            <person name="Hall N."/>
            <person name="Anjard C."/>
            <person name="Hemphill L."/>
            <person name="Bason N."/>
            <person name="Farbrother P."/>
            <person name="Desany B."/>
            <person name="Just E."/>
            <person name="Morio T."/>
            <person name="Rost R."/>
            <person name="Churcher C."/>
            <person name="Cooper J."/>
            <person name="Haydock S."/>
            <person name="van Driessche N."/>
            <person name="Cronin A."/>
            <person name="Goodhead I."/>
            <person name="Muzny D."/>
            <person name="Mourier T."/>
            <person name="Pain A."/>
            <person name="Lu M."/>
            <person name="Harper D."/>
            <person name="Lindsay R."/>
            <person name="Hauser H."/>
            <person name="James K."/>
            <person name="Quiles M."/>
            <person name="Madan Babu M."/>
            <person name="Saito T."/>
            <person name="Buchrieser C."/>
            <person name="Wardroper A."/>
            <person name="Felder M."/>
            <person name="Thangavelu M."/>
            <person name="Johnson D."/>
            <person name="Knights A."/>
            <person name="Loulseged H."/>
            <person name="Mungall K."/>
            <person name="Oliver K."/>
            <person name="Price C."/>
            <person name="Quail M.A."/>
            <person name="Urushihara H."/>
            <person name="Hernandez J."/>
            <person name="Rabbinowitsch E."/>
            <person name="Steffen D."/>
            <person name="Sanders M."/>
            <person name="Ma J."/>
            <person name="Kohara Y."/>
            <person name="Sharp S."/>
            <person name="Simmonds M."/>
            <person name="Spiegler S."/>
            <person name="Tivey A."/>
            <person name="Sugano S."/>
            <person name="White B."/>
            <person name="Walker D."/>
            <person name="Woodward J."/>
            <person name="Winckler T."/>
            <person name="Tanaka Y."/>
            <person name="Shaulsky G."/>
            <person name="Schleicher M."/>
            <person name="Weinstock G."/>
            <person name="Rosenthal A."/>
            <person name="Cox E.C."/>
            <person name="Chisholm R.L."/>
            <person name="Gibbs R."/>
            <person name="Loomis W.F."/>
            <person name="Platzer M."/>
            <person name="Kay R.R."/>
            <person name="Williams J."/>
            <person name="Dear P.H."/>
            <person name="Noegel A.A."/>
            <person name="Barrell B."/>
            <person name="Kuspa A."/>
        </authorList>
    </citation>
    <scope>NUCLEOTIDE SEQUENCE [LARGE SCALE GENOMIC DNA]</scope>
    <source>
        <strain evidence="6 7">AX4</strain>
    </source>
</reference>
<keyword evidence="7" id="KW-1185">Reference proteome</keyword>
<dbReference type="SUPFAM" id="SSF55129">
    <property type="entry name" value="Ribosomal protein L30p/L7e"/>
    <property type="match status" value="1"/>
</dbReference>
<dbReference type="Pfam" id="PF00327">
    <property type="entry name" value="Ribosomal_L30"/>
    <property type="match status" value="1"/>
</dbReference>
<dbReference type="GeneID" id="8627506"/>
<dbReference type="PANTHER" id="PTHR15892:SF2">
    <property type="entry name" value="LARGE RIBOSOMAL SUBUNIT PROTEIN UL30M"/>
    <property type="match status" value="1"/>
</dbReference>
<dbReference type="GO" id="GO:0015934">
    <property type="term" value="C:large ribosomal subunit"/>
    <property type="evidence" value="ECO:0007669"/>
    <property type="project" value="InterPro"/>
</dbReference>
<dbReference type="GO" id="GO:0005739">
    <property type="term" value="C:mitochondrion"/>
    <property type="evidence" value="ECO:0000318"/>
    <property type="project" value="GO_Central"/>
</dbReference>
<dbReference type="InterPro" id="IPR036919">
    <property type="entry name" value="Ribo_uL30_ferredoxin-like_sf"/>
</dbReference>
<dbReference type="KEGG" id="ddi:DDB_G0290147"/>
<accession>Q54GH8</accession>
<evidence type="ECO:0000256" key="2">
    <source>
        <dbReference type="ARBA" id="ARBA00022980"/>
    </source>
</evidence>
<comment type="caution">
    <text evidence="6">The sequence shown here is derived from an EMBL/GenBank/DDBJ whole genome shotgun (WGS) entry which is preliminary data.</text>
</comment>
<dbReference type="eggNOG" id="ENOG502RHWG">
    <property type="taxonomic scope" value="Eukaryota"/>
</dbReference>
<dbReference type="InterPro" id="IPR005996">
    <property type="entry name" value="Ribosomal_uL30_bac-type"/>
</dbReference>
<dbReference type="PaxDb" id="44689-DDB0188747"/>
<dbReference type="GO" id="GO:0003735">
    <property type="term" value="F:structural constituent of ribosome"/>
    <property type="evidence" value="ECO:0007669"/>
    <property type="project" value="InterPro"/>
</dbReference>
<dbReference type="Gene3D" id="3.30.1390.20">
    <property type="entry name" value="Ribosomal protein L30, ferredoxin-like fold domain"/>
    <property type="match status" value="1"/>
</dbReference>
<name>Q54GH8_DICDI</name>
<dbReference type="FunCoup" id="Q54GH8">
    <property type="interactions" value="14"/>
</dbReference>
<dbReference type="HOGENOM" id="CLU_2125751_0_0_1"/>
<dbReference type="Proteomes" id="UP000002195">
    <property type="component" value="Unassembled WGS sequence"/>
</dbReference>
<dbReference type="OMA" id="VKITLHK"/>
<dbReference type="VEuPathDB" id="AmoebaDB:DDB_G0290147"/>